<dbReference type="Proteomes" id="UP000576393">
    <property type="component" value="Unassembled WGS sequence"/>
</dbReference>
<evidence type="ECO:0008006" key="3">
    <source>
        <dbReference type="Google" id="ProtNLM"/>
    </source>
</evidence>
<reference evidence="1 2" key="1">
    <citation type="submission" date="2020-07" db="EMBL/GenBank/DDBJ databases">
        <title>Sequencing the genomes of 1000 actinobacteria strains.</title>
        <authorList>
            <person name="Klenk H.-P."/>
        </authorList>
    </citation>
    <scope>NUCLEOTIDE SEQUENCE [LARGE SCALE GENOMIC DNA]</scope>
    <source>
        <strain evidence="1 2">DSM 45763</strain>
    </source>
</reference>
<protein>
    <recommendedName>
        <fullName evidence="3">Lipoprotein</fullName>
    </recommendedName>
</protein>
<name>A0A852V2C2_9ACTN</name>
<evidence type="ECO:0000313" key="2">
    <source>
        <dbReference type="Proteomes" id="UP000576393"/>
    </source>
</evidence>
<dbReference type="RefSeq" id="WP_179827689.1">
    <property type="nucleotide sequence ID" value="NZ_JACCCO010000003.1"/>
</dbReference>
<dbReference type="AlphaFoldDB" id="A0A852V2C2"/>
<evidence type="ECO:0000313" key="1">
    <source>
        <dbReference type="EMBL" id="NYF43902.1"/>
    </source>
</evidence>
<gene>
    <name evidence="1" type="ORF">HDA43_006129</name>
</gene>
<organism evidence="1 2">
    <name type="scientific">Streptosporangium sandarakinum</name>
    <dbReference type="NCBI Taxonomy" id="1260955"/>
    <lineage>
        <taxon>Bacteria</taxon>
        <taxon>Bacillati</taxon>
        <taxon>Actinomycetota</taxon>
        <taxon>Actinomycetes</taxon>
        <taxon>Streptosporangiales</taxon>
        <taxon>Streptosporangiaceae</taxon>
        <taxon>Streptosporangium</taxon>
    </lineage>
</organism>
<dbReference type="EMBL" id="JACCCO010000003">
    <property type="protein sequence ID" value="NYF43902.1"/>
    <property type="molecule type" value="Genomic_DNA"/>
</dbReference>
<comment type="caution">
    <text evidence="1">The sequence shown here is derived from an EMBL/GenBank/DDBJ whole genome shotgun (WGS) entry which is preliminary data.</text>
</comment>
<sequence length="167" mass="18150">MQRFVVLMIALIVLSAGCTGKETMDHPAITKEKALGRVEQLIKEAISGVNPQPRLDLDQLSLTVDHCLDPTDGGSKDRIVVGRGYYLRDVPKDRLAEVSRQVRQTWEQRGHHVSGVSLDGIGFTGRSRPDDFLFSLLVADSDGGEVLNLGVSSPCIWPNGTPEPSTG</sequence>
<proteinExistence type="predicted"/>
<keyword evidence="2" id="KW-1185">Reference proteome</keyword>
<dbReference type="PROSITE" id="PS51257">
    <property type="entry name" value="PROKAR_LIPOPROTEIN"/>
    <property type="match status" value="1"/>
</dbReference>
<accession>A0A852V2C2</accession>